<accession>A0A076YL02</accession>
<evidence type="ECO:0000313" key="2">
    <source>
        <dbReference type="EMBL" id="AIK68040.1"/>
    </source>
</evidence>
<dbReference type="KEGG" id="vg:22113576"/>
<keyword evidence="3" id="KW-1185">Reference proteome</keyword>
<dbReference type="RefSeq" id="YP_009097706.1">
    <property type="nucleotide sequence ID" value="NC_025414.1"/>
</dbReference>
<dbReference type="Gene3D" id="3.55.50.20">
    <property type="match status" value="1"/>
</dbReference>
<dbReference type="GeneID" id="22113576"/>
<dbReference type="Gene3D" id="2.40.10.10">
    <property type="entry name" value="Trypsin-like serine proteases"/>
    <property type="match status" value="1"/>
</dbReference>
<dbReference type="SUPFAM" id="SSF69279">
    <property type="entry name" value="Phage tail proteins"/>
    <property type="match status" value="1"/>
</dbReference>
<dbReference type="Pfam" id="PF09097">
    <property type="entry name" value="Phage-tail_1"/>
    <property type="match status" value="1"/>
</dbReference>
<protein>
    <submittedName>
        <fullName evidence="2">Baseplate hub protein</fullName>
    </submittedName>
</protein>
<name>A0A076YL02_9CAUD</name>
<dbReference type="Proteomes" id="UP000201263">
    <property type="component" value="Segment"/>
</dbReference>
<dbReference type="InterPro" id="IPR043504">
    <property type="entry name" value="Peptidase_S1_PA_chymotrypsin"/>
</dbReference>
<reference evidence="2 3" key="1">
    <citation type="submission" date="2014-07" db="EMBL/GenBank/DDBJ databases">
        <title>Complete Genome of Citrobacter freundii Myophage Miller.</title>
        <authorList>
            <person name="Hwang K."/>
            <person name="Luna A.J."/>
            <person name="Hernandez A.C."/>
            <person name="Everett G.F.K."/>
        </authorList>
    </citation>
    <scope>NUCLEOTIDE SEQUENCE [LARGE SCALE GENOMIC DNA]</scope>
</reference>
<gene>
    <name evidence="2" type="ORF">CPTMiller_00104</name>
</gene>
<organism evidence="2 3">
    <name type="scientific">Citrobacter phage Miller</name>
    <dbReference type="NCBI Taxonomy" id="1527524"/>
    <lineage>
        <taxon>Viruses</taxon>
        <taxon>Duplodnaviria</taxon>
        <taxon>Heunggongvirae</taxon>
        <taxon>Uroviricota</taxon>
        <taxon>Caudoviricetes</taxon>
        <taxon>Pantevenvirales</taxon>
        <taxon>Straboviridae</taxon>
        <taxon>Pseudotevenvirus</taxon>
        <taxon>Pseudotevenvirus miller</taxon>
    </lineage>
</organism>
<feature type="domain" description="Bacteriophage T4 Gp27 baseplate hub N-terminal" evidence="1">
    <location>
        <begin position="10"/>
        <end position="191"/>
    </location>
</feature>
<proteinExistence type="predicted"/>
<dbReference type="EMBL" id="KM236237">
    <property type="protein sequence ID" value="AIK68040.1"/>
    <property type="molecule type" value="Genomic_DNA"/>
</dbReference>
<sequence>MSNKVINRVVSVKLYPTYEKFADNVYLELLPALVSMSEKTIINGTSETLMQIYDNQLIYQLTEKPIIQVSFQYNQTLEQHYYGVLYSNVETDDMNRSILRLNLSPVHTVFRRKFSRSFSNNAVQTITECMTALYNDKKLITPTIDASNVRIPPACLSGTYETVFDYIRDNGQSVDSSDFCYLWEDGSGIFMKSNTEILAQTPIKAYKYNVSNPFLGDSLVFTKAEYITYKDNTTLLGDASFFSFSMTDKKLYSDILASTDIENAWITMNRNAVYDTNFQNPDKQGQPFQAVKCQLLSSYEKRIKFDINQGRMDVKVGALIEVLGDEYAGKYLIVECIRDVSKDFHLQTLECVQVAASTNDDSKTSEA</sequence>
<evidence type="ECO:0000313" key="3">
    <source>
        <dbReference type="Proteomes" id="UP000201263"/>
    </source>
</evidence>
<dbReference type="InterPro" id="IPR015181">
    <property type="entry name" value="Phage_T4_Gp27_N"/>
</dbReference>
<dbReference type="InterPro" id="IPR043085">
    <property type="entry name" value="Gp27_dom2"/>
</dbReference>
<evidence type="ECO:0000259" key="1">
    <source>
        <dbReference type="Pfam" id="PF09097"/>
    </source>
</evidence>